<dbReference type="Pfam" id="PF13673">
    <property type="entry name" value="Acetyltransf_10"/>
    <property type="match status" value="1"/>
</dbReference>
<dbReference type="RefSeq" id="WP_085514304.1">
    <property type="nucleotide sequence ID" value="NZ_FXAP01000008.1"/>
</dbReference>
<protein>
    <submittedName>
        <fullName evidence="2">ElaA protein</fullName>
    </submittedName>
</protein>
<feature type="domain" description="N-acetyltransferase" evidence="1">
    <location>
        <begin position="13"/>
        <end position="150"/>
    </location>
</feature>
<gene>
    <name evidence="2" type="ORF">EDD42_0230</name>
</gene>
<dbReference type="GO" id="GO:0016747">
    <property type="term" value="F:acyltransferase activity, transferring groups other than amino-acyl groups"/>
    <property type="evidence" value="ECO:0007669"/>
    <property type="project" value="InterPro"/>
</dbReference>
<proteinExistence type="predicted"/>
<evidence type="ECO:0000313" key="2">
    <source>
        <dbReference type="EMBL" id="ROR80193.1"/>
    </source>
</evidence>
<accession>A0A3N2BY96</accession>
<organism evidence="2 3">
    <name type="scientific">Plantibacter flavus</name>
    <dbReference type="NCBI Taxonomy" id="150123"/>
    <lineage>
        <taxon>Bacteria</taxon>
        <taxon>Bacillati</taxon>
        <taxon>Actinomycetota</taxon>
        <taxon>Actinomycetes</taxon>
        <taxon>Micrococcales</taxon>
        <taxon>Microbacteriaceae</taxon>
        <taxon>Plantibacter</taxon>
    </lineage>
</organism>
<dbReference type="AlphaFoldDB" id="A0A3N2BY96"/>
<sequence length="154" mass="17089">MTSELPPVEYHVARAAEMDPVTLYRVLKIRVDVFVVEQTALFADLDGRDIEDGTLIAWAQEGDEVLATIRILTEAEHSEIGRVATAFTARGRGLAAELIRRAVADHGHRELRMGAQKRLADWYGRFGFEISGPDYVEDDIVHVPMTRVATPSGS</sequence>
<dbReference type="InterPro" id="IPR000182">
    <property type="entry name" value="GNAT_dom"/>
</dbReference>
<dbReference type="Proteomes" id="UP000266915">
    <property type="component" value="Unassembled WGS sequence"/>
</dbReference>
<dbReference type="InterPro" id="IPR016181">
    <property type="entry name" value="Acyl_CoA_acyltransferase"/>
</dbReference>
<dbReference type="SUPFAM" id="SSF55729">
    <property type="entry name" value="Acyl-CoA N-acyltransferases (Nat)"/>
    <property type="match status" value="1"/>
</dbReference>
<dbReference type="PROSITE" id="PS51186">
    <property type="entry name" value="GNAT"/>
    <property type="match status" value="1"/>
</dbReference>
<name>A0A3N2BY96_9MICO</name>
<reference evidence="2 3" key="1">
    <citation type="submission" date="2018-11" db="EMBL/GenBank/DDBJ databases">
        <title>Sequencing the genomes of 1000 actinobacteria strains.</title>
        <authorList>
            <person name="Klenk H.-P."/>
        </authorList>
    </citation>
    <scope>NUCLEOTIDE SEQUENCE [LARGE SCALE GENOMIC DNA]</scope>
    <source>
        <strain evidence="2 3">DSM 14012</strain>
    </source>
</reference>
<dbReference type="Gene3D" id="3.40.630.30">
    <property type="match status" value="1"/>
</dbReference>
<comment type="caution">
    <text evidence="2">The sequence shown here is derived from an EMBL/GenBank/DDBJ whole genome shotgun (WGS) entry which is preliminary data.</text>
</comment>
<evidence type="ECO:0000313" key="3">
    <source>
        <dbReference type="Proteomes" id="UP000266915"/>
    </source>
</evidence>
<keyword evidence="3" id="KW-1185">Reference proteome</keyword>
<dbReference type="EMBL" id="RKHL01000001">
    <property type="protein sequence ID" value="ROR80193.1"/>
    <property type="molecule type" value="Genomic_DNA"/>
</dbReference>
<evidence type="ECO:0000259" key="1">
    <source>
        <dbReference type="PROSITE" id="PS51186"/>
    </source>
</evidence>